<comment type="caution">
    <text evidence="1">The sequence shown here is derived from an EMBL/GenBank/DDBJ whole genome shotgun (WGS) entry which is preliminary data.</text>
</comment>
<reference evidence="1" key="1">
    <citation type="journal article" date="2019" name="bioRxiv">
        <title>The Genome of the Zebra Mussel, Dreissena polymorpha: A Resource for Invasive Species Research.</title>
        <authorList>
            <person name="McCartney M.A."/>
            <person name="Auch B."/>
            <person name="Kono T."/>
            <person name="Mallez S."/>
            <person name="Zhang Y."/>
            <person name="Obille A."/>
            <person name="Becker A."/>
            <person name="Abrahante J.E."/>
            <person name="Garbe J."/>
            <person name="Badalamenti J.P."/>
            <person name="Herman A."/>
            <person name="Mangelson H."/>
            <person name="Liachko I."/>
            <person name="Sullivan S."/>
            <person name="Sone E.D."/>
            <person name="Koren S."/>
            <person name="Silverstein K.A.T."/>
            <person name="Beckman K.B."/>
            <person name="Gohl D.M."/>
        </authorList>
    </citation>
    <scope>NUCLEOTIDE SEQUENCE</scope>
    <source>
        <strain evidence="1">Duluth1</strain>
        <tissue evidence="1">Whole animal</tissue>
    </source>
</reference>
<reference evidence="1" key="2">
    <citation type="submission" date="2020-11" db="EMBL/GenBank/DDBJ databases">
        <authorList>
            <person name="McCartney M.A."/>
            <person name="Auch B."/>
            <person name="Kono T."/>
            <person name="Mallez S."/>
            <person name="Becker A."/>
            <person name="Gohl D.M."/>
            <person name="Silverstein K.A.T."/>
            <person name="Koren S."/>
            <person name="Bechman K.B."/>
            <person name="Herman A."/>
            <person name="Abrahante J.E."/>
            <person name="Garbe J."/>
        </authorList>
    </citation>
    <scope>NUCLEOTIDE SEQUENCE</scope>
    <source>
        <strain evidence="1">Duluth1</strain>
        <tissue evidence="1">Whole animal</tissue>
    </source>
</reference>
<accession>A0A9D4K628</accession>
<dbReference type="Proteomes" id="UP000828390">
    <property type="component" value="Unassembled WGS sequence"/>
</dbReference>
<gene>
    <name evidence="1" type="ORF">DPMN_106904</name>
</gene>
<keyword evidence="2" id="KW-1185">Reference proteome</keyword>
<evidence type="ECO:0000313" key="1">
    <source>
        <dbReference type="EMBL" id="KAH3833592.1"/>
    </source>
</evidence>
<dbReference type="AlphaFoldDB" id="A0A9D4K628"/>
<proteinExistence type="predicted"/>
<protein>
    <submittedName>
        <fullName evidence="1">Uncharacterized protein</fullName>
    </submittedName>
</protein>
<dbReference type="EMBL" id="JAIWYP010000004">
    <property type="protein sequence ID" value="KAH3833592.1"/>
    <property type="molecule type" value="Genomic_DNA"/>
</dbReference>
<organism evidence="1 2">
    <name type="scientific">Dreissena polymorpha</name>
    <name type="common">Zebra mussel</name>
    <name type="synonym">Mytilus polymorpha</name>
    <dbReference type="NCBI Taxonomy" id="45954"/>
    <lineage>
        <taxon>Eukaryota</taxon>
        <taxon>Metazoa</taxon>
        <taxon>Spiralia</taxon>
        <taxon>Lophotrochozoa</taxon>
        <taxon>Mollusca</taxon>
        <taxon>Bivalvia</taxon>
        <taxon>Autobranchia</taxon>
        <taxon>Heteroconchia</taxon>
        <taxon>Euheterodonta</taxon>
        <taxon>Imparidentia</taxon>
        <taxon>Neoheterodontei</taxon>
        <taxon>Myida</taxon>
        <taxon>Dreissenoidea</taxon>
        <taxon>Dreissenidae</taxon>
        <taxon>Dreissena</taxon>
    </lineage>
</organism>
<sequence length="96" mass="11320">MLNKGCLRVVEVKRGMFQTFLLLLAMYPKITRCCCIPNWWQKALQMKQQVVSWPLQSSPRNNQRTGLSIVNKRLVTLEHCLRFPGNGIQYCPHSWW</sequence>
<name>A0A9D4K628_DREPO</name>
<evidence type="ECO:0000313" key="2">
    <source>
        <dbReference type="Proteomes" id="UP000828390"/>
    </source>
</evidence>